<dbReference type="Proteomes" id="UP000593577">
    <property type="component" value="Unassembled WGS sequence"/>
</dbReference>
<keyword evidence="2" id="KW-1185">Reference proteome</keyword>
<reference evidence="1 2" key="1">
    <citation type="journal article" date="2019" name="Genome Biol. Evol.">
        <title>Insights into the evolution of the New World diploid cottons (Gossypium, subgenus Houzingenia) based on genome sequencing.</title>
        <authorList>
            <person name="Grover C.E."/>
            <person name="Arick M.A. 2nd"/>
            <person name="Thrash A."/>
            <person name="Conover J.L."/>
            <person name="Sanders W.S."/>
            <person name="Peterson D.G."/>
            <person name="Frelichowski J.E."/>
            <person name="Scheffler J.A."/>
            <person name="Scheffler B.E."/>
            <person name="Wendel J.F."/>
        </authorList>
    </citation>
    <scope>NUCLEOTIDE SEQUENCE [LARGE SCALE GENOMIC DNA]</scope>
    <source>
        <strain evidence="1">185</strain>
        <tissue evidence="1">Leaf</tissue>
    </source>
</reference>
<comment type="caution">
    <text evidence="1">The sequence shown here is derived from an EMBL/GenBank/DDBJ whole genome shotgun (WGS) entry which is preliminary data.</text>
</comment>
<feature type="non-terminal residue" evidence="1">
    <location>
        <position position="41"/>
    </location>
</feature>
<gene>
    <name evidence="1" type="ORF">Goari_011848</name>
</gene>
<protein>
    <submittedName>
        <fullName evidence="1">Uncharacterized protein</fullName>
    </submittedName>
</protein>
<dbReference type="AlphaFoldDB" id="A0A7J8X006"/>
<name>A0A7J8X006_GOSAI</name>
<accession>A0A7J8X006</accession>
<evidence type="ECO:0000313" key="2">
    <source>
        <dbReference type="Proteomes" id="UP000593577"/>
    </source>
</evidence>
<organism evidence="1 2">
    <name type="scientific">Gossypium aridum</name>
    <name type="common">American cotton</name>
    <name type="synonym">Erioxylum aridum</name>
    <dbReference type="NCBI Taxonomy" id="34290"/>
    <lineage>
        <taxon>Eukaryota</taxon>
        <taxon>Viridiplantae</taxon>
        <taxon>Streptophyta</taxon>
        <taxon>Embryophyta</taxon>
        <taxon>Tracheophyta</taxon>
        <taxon>Spermatophyta</taxon>
        <taxon>Magnoliopsida</taxon>
        <taxon>eudicotyledons</taxon>
        <taxon>Gunneridae</taxon>
        <taxon>Pentapetalae</taxon>
        <taxon>rosids</taxon>
        <taxon>malvids</taxon>
        <taxon>Malvales</taxon>
        <taxon>Malvaceae</taxon>
        <taxon>Malvoideae</taxon>
        <taxon>Gossypium</taxon>
    </lineage>
</organism>
<evidence type="ECO:0000313" key="1">
    <source>
        <dbReference type="EMBL" id="MBA0680129.1"/>
    </source>
</evidence>
<proteinExistence type="predicted"/>
<sequence length="41" mass="4740">MDGERALFKFLKRGQLLQPIDVHVDTMWGVIATLDALWLIQ</sequence>
<dbReference type="EMBL" id="JABFAA010000004">
    <property type="protein sequence ID" value="MBA0680129.1"/>
    <property type="molecule type" value="Genomic_DNA"/>
</dbReference>